<name>A0A1B6CW53_9HEMI</name>
<sequence length="482" mass="55351">MSKERKWWGVPKSLTGFSLWRLSNSVDSDDQHVGSDGEGVKSVETVDTENSRSRSSSLSFHSKKSSERQSVERESLVEANDIWKESCLEPCDIPPLRFSFFNDRDDDYIIVSNSINKPSDDRSEKRKSEILTVLEPYDRDECDGSSLVGDVATDSRLKMVQDKEEQEEVKHVTMVTLTVKSVDYANVLNSSPGYENIVKENEYEVLKEREPTYSYPRSSVVPIYACIDKSKHKESIRGTDSPTHSPEALPTVPEPDWEESDYAVLTTPEPKQEEDIVNKNEEEEKEPKDKEEAKKNEYEDLEYCQHRADLKPVMRRVTLLRCRRAPSIGKVRHRIGKAWKKVRCWWVEEKIKLGEVILKTNVKKDEEDKQAEESPRQGNDEDDLTHMTEDEDIYDGLKSDNDDVLSIGEDFASNSSTTPRRFVKRRNLASPSAALSRSSSIAAFRRSRFCPEGQNGFEELRRYIKQGGDFCKELSTILHERS</sequence>
<organism evidence="3">
    <name type="scientific">Clastoptera arizonana</name>
    <name type="common">Arizona spittle bug</name>
    <dbReference type="NCBI Taxonomy" id="38151"/>
    <lineage>
        <taxon>Eukaryota</taxon>
        <taxon>Metazoa</taxon>
        <taxon>Ecdysozoa</taxon>
        <taxon>Arthropoda</taxon>
        <taxon>Hexapoda</taxon>
        <taxon>Insecta</taxon>
        <taxon>Pterygota</taxon>
        <taxon>Neoptera</taxon>
        <taxon>Paraneoptera</taxon>
        <taxon>Hemiptera</taxon>
        <taxon>Auchenorrhyncha</taxon>
        <taxon>Cercopoidea</taxon>
        <taxon>Clastopteridae</taxon>
        <taxon>Clastoptera</taxon>
    </lineage>
</organism>
<feature type="region of interest" description="Disordered" evidence="1">
    <location>
        <begin position="364"/>
        <end position="386"/>
    </location>
</feature>
<dbReference type="EMBL" id="GEDC01019697">
    <property type="protein sequence ID" value="JAS17601.1"/>
    <property type="molecule type" value="Transcribed_RNA"/>
</dbReference>
<dbReference type="Gene3D" id="1.20.1270.60">
    <property type="entry name" value="Arfaptin homology (AH) domain/BAR domain"/>
    <property type="match status" value="1"/>
</dbReference>
<evidence type="ECO:0000313" key="2">
    <source>
        <dbReference type="EMBL" id="JAS14280.1"/>
    </source>
</evidence>
<evidence type="ECO:0000313" key="3">
    <source>
        <dbReference type="EMBL" id="JAS17601.1"/>
    </source>
</evidence>
<accession>A0A1B6CW53</accession>
<reference evidence="3" key="1">
    <citation type="submission" date="2015-12" db="EMBL/GenBank/DDBJ databases">
        <title>De novo transcriptome assembly of four potential Pierce s Disease insect vectors from Arizona vineyards.</title>
        <authorList>
            <person name="Tassone E.E."/>
        </authorList>
    </citation>
    <scope>NUCLEOTIDE SEQUENCE</scope>
</reference>
<feature type="compositionally biased region" description="Basic and acidic residues" evidence="1">
    <location>
        <begin position="270"/>
        <end position="294"/>
    </location>
</feature>
<feature type="compositionally biased region" description="Basic and acidic residues" evidence="1">
    <location>
        <begin position="29"/>
        <end position="41"/>
    </location>
</feature>
<dbReference type="InterPro" id="IPR027267">
    <property type="entry name" value="AH/BAR_dom_sf"/>
</dbReference>
<protein>
    <submittedName>
        <fullName evidence="3">Uncharacterized protein</fullName>
    </submittedName>
</protein>
<feature type="region of interest" description="Disordered" evidence="1">
    <location>
        <begin position="26"/>
        <end position="71"/>
    </location>
</feature>
<proteinExistence type="predicted"/>
<feature type="non-terminal residue" evidence="3">
    <location>
        <position position="482"/>
    </location>
</feature>
<dbReference type="AlphaFoldDB" id="A0A1B6CW53"/>
<dbReference type="EMBL" id="GEDC01023018">
    <property type="protein sequence ID" value="JAS14280.1"/>
    <property type="molecule type" value="Transcribed_RNA"/>
</dbReference>
<gene>
    <name evidence="2" type="ORF">g.23929</name>
    <name evidence="3" type="ORF">g.23931</name>
</gene>
<feature type="region of interest" description="Disordered" evidence="1">
    <location>
        <begin position="234"/>
        <end position="294"/>
    </location>
</feature>
<evidence type="ECO:0000256" key="1">
    <source>
        <dbReference type="SAM" id="MobiDB-lite"/>
    </source>
</evidence>